<comment type="caution">
    <text evidence="1">The sequence shown here is derived from an EMBL/GenBank/DDBJ whole genome shotgun (WGS) entry which is preliminary data.</text>
</comment>
<evidence type="ECO:0008006" key="2">
    <source>
        <dbReference type="Google" id="ProtNLM"/>
    </source>
</evidence>
<gene>
    <name evidence="1" type="ORF">LCGC14_2133340</name>
</gene>
<reference evidence="1" key="1">
    <citation type="journal article" date="2015" name="Nature">
        <title>Complex archaea that bridge the gap between prokaryotes and eukaryotes.</title>
        <authorList>
            <person name="Spang A."/>
            <person name="Saw J.H."/>
            <person name="Jorgensen S.L."/>
            <person name="Zaremba-Niedzwiedzka K."/>
            <person name="Martijn J."/>
            <person name="Lind A.E."/>
            <person name="van Eijk R."/>
            <person name="Schleper C."/>
            <person name="Guy L."/>
            <person name="Ettema T.J."/>
        </authorList>
    </citation>
    <scope>NUCLEOTIDE SEQUENCE</scope>
</reference>
<sequence>MNITAFDIAQVFVGTEEVGGAMDNPQILAMLKLDNNWPENDEVPWCSAFVNYICKLLRLPRSKSLLARSWLEVGKEISLTNAEAGFDVVVLKRGSGSQPGPENTTAPGHVGFYAGHSGNFVQVLGGNQADSVKVSSYDISKILSIRRLI</sequence>
<name>A0A0F9EMV7_9ZZZZ</name>
<accession>A0A0F9EMV7</accession>
<dbReference type="NCBIfam" id="TIGR02594">
    <property type="entry name" value="TIGR02594 family protein"/>
    <property type="match status" value="1"/>
</dbReference>
<evidence type="ECO:0000313" key="1">
    <source>
        <dbReference type="EMBL" id="KKL67601.1"/>
    </source>
</evidence>
<proteinExistence type="predicted"/>
<dbReference type="AlphaFoldDB" id="A0A0F9EMV7"/>
<protein>
    <recommendedName>
        <fullName evidence="2">Peptidase C51 domain-containing protein</fullName>
    </recommendedName>
</protein>
<dbReference type="Gene3D" id="3.90.1720.10">
    <property type="entry name" value="endopeptidase domain like (from Nostoc punctiforme)"/>
    <property type="match status" value="1"/>
</dbReference>
<dbReference type="EMBL" id="LAZR01026807">
    <property type="protein sequence ID" value="KKL67601.1"/>
    <property type="molecule type" value="Genomic_DNA"/>
</dbReference>
<organism evidence="1">
    <name type="scientific">marine sediment metagenome</name>
    <dbReference type="NCBI Taxonomy" id="412755"/>
    <lineage>
        <taxon>unclassified sequences</taxon>
        <taxon>metagenomes</taxon>
        <taxon>ecological metagenomes</taxon>
    </lineage>
</organism>
<dbReference type="InterPro" id="IPR013423">
    <property type="entry name" value="CHP02594"/>
</dbReference>